<dbReference type="CDD" id="cd05930">
    <property type="entry name" value="A_NRPS"/>
    <property type="match status" value="3"/>
</dbReference>
<feature type="domain" description="Carrier" evidence="7">
    <location>
        <begin position="2019"/>
        <end position="2093"/>
    </location>
</feature>
<feature type="domain" description="Carrier" evidence="7">
    <location>
        <begin position="3516"/>
        <end position="3590"/>
    </location>
</feature>
<dbReference type="SUPFAM" id="SSF47336">
    <property type="entry name" value="ACP-like"/>
    <property type="match status" value="3"/>
</dbReference>
<feature type="domain" description="Carrier" evidence="7">
    <location>
        <begin position="983"/>
        <end position="1058"/>
    </location>
</feature>
<evidence type="ECO:0000259" key="7">
    <source>
        <dbReference type="PROSITE" id="PS50075"/>
    </source>
</evidence>
<dbReference type="SUPFAM" id="SSF52777">
    <property type="entry name" value="CoA-dependent acyltransferases"/>
    <property type="match status" value="9"/>
</dbReference>
<evidence type="ECO:0000256" key="3">
    <source>
        <dbReference type="ARBA" id="ARBA00022553"/>
    </source>
</evidence>
<dbReference type="NCBIfam" id="TIGR01720">
    <property type="entry name" value="NRPS-para261"/>
    <property type="match status" value="1"/>
</dbReference>
<dbReference type="Gene3D" id="2.30.38.10">
    <property type="entry name" value="Luciferase, Domain 3"/>
    <property type="match status" value="3"/>
</dbReference>
<dbReference type="NCBIfam" id="NF003417">
    <property type="entry name" value="PRK04813.1"/>
    <property type="match status" value="3"/>
</dbReference>
<dbReference type="InterPro" id="IPR023213">
    <property type="entry name" value="CAT-like_dom_sf"/>
</dbReference>
<feature type="coiled-coil region" evidence="6">
    <location>
        <begin position="503"/>
        <end position="530"/>
    </location>
</feature>
<keyword evidence="3" id="KW-0597">Phosphoprotein</keyword>
<dbReference type="InterPro" id="IPR009081">
    <property type="entry name" value="PP-bd_ACP"/>
</dbReference>
<sequence length="4052" mass="460672">MVQKMKQRTINKNVAGIYDLTAMQSGMIYHKLLDETSSEYFLQQSFQLKGIVDEEKLLAGIQLLNKKHESLRTIFLYRKAAKPRQIVLNEKEQETTVIDLSAYEAAVQQEMLQEIKEQDITRGFDLEKDSLLRVTFVRMDKEKTIMIWSAHHIILDGWCFSILFKDFIYYYNKLLTGESLQELAAAAIQESKSSFSFKDYVSWQKQQDLSAGMDYWKRTLSDYSEVAEIRSMYTGDTADTQQVRTEKVTLDEAVSRQLHQATLSMQITMSSLMETAWGITLQKYNWTQDVVFGKIVSGRNAPLRGIEQAVGLFINTIPVRVDARENQTPAQLLQAVQQQAADSSSFDYFSLADVQQQSELGGDLFKTLLMYENYFDADSFQETMMGIDVEPDSMREQTNYPIAMKVYHSTNTESLSLEALYDPKLYGNTEMQQLLETFKMILSHIALKPEEKISEIQCLGEKEMQKVLHTFNDTKTPSAKGQTMVELFEAEVEKTPDKVALVFKEQQVTYQELNQRANHLAAQLRELGIQPNDRVALFTARSVELLVAMLGVIKAGGAYVPIDPSFPEERIQYMLEDSESKVVLTAHHTFPLVVDLPVIEVTDRTAAKELPMMENLPTVNTPTDLFCCLYTSGTTGKPKGVMLEHRNIVNYCTGKMAFGDSFMSHPEPTFVSVTTYCFDIFIKESFLPLLNQIKIIMADEEEQESQYLLAQLVEKHQANLLVTTPSKMKMFMMDESNRSYMRHFTTIILGGEVFPGTLYEQMRENTDARIFNMCGPTEATVLIVTHEITDSRYIPLGKPVPNNQIYVMNQGQLCGVGMPGELCIAGENLGRGYMKRPDLTAEKFVPNPFGPGQLYHAGDLVRWLPNGDLEYLGRIDEQVKIRGFRVELGEIESVLRKQEAISNAAVIVKNDRNGDRAIHAYMVSDQLIDLQHIREILREELPEFMIPPYMMQIDRIPVTPTGKVSRRELPEIHTTTDDKQVVAPVNELQQIIADIFSEVLNVEEISITDNFFEIGGHSLRATQVINKLEAVTSIRLPLRMLFSSPTVEQLSEVVEQQKEEAGYEPIPKAKEQEYYPMSSAQRRIYVMNELNDLGVAYNLPAAIRFNGKLEASKVKSAFEQLMQRHEILRTSFHTIDGEAVQKIHEQITIDFTHEPVLVSEKELSHLFDCFVQPFDLSHAPLLRIQLSTISENQYVLFFDIHHIIADAVSISQLFEEFSVLYNDSHAVLPKYTVSYKDYSQWFADREQQEHQNFWKEHFSRELPVLDLPLDHQRPIQPTYKGAMLKRALAPELKDGIIQLAQQHGATEYMVLLSACMLLLHKHSRQEDIIVGTSISGRIHKDTEKILGMFVNTLAMRGKPTPEKHFTAFLEEIKEESLRAYEHQEYPFEEVVEDLALSRDFSRNPLFDVMFVLQNNEAAKINLKDVEVEELTLNHPAAKFDLTFNLIEKNAGYELSVEYATDLFEEETIIHMITHYEQLLSEVVKNAERSIHSLSALSAEEELLVLQTFNDTAAPSAKGKTMVELFEAQAAQTPDKVAIVFKDQQVTYSELNQRANCLAWYLRSMGIKPDDRVALFTARSVELLVAMLGVIKAGGAYVPIDPSYPEDRIKYMLDDSEAKAILTAYRELPLAVDIPVIEVTAPESDCALPGVSNLAGVNTPTDLFCCLYTSGTTGKPKGVMLEHRNIVNYCTGKMAFGDSFMSHPEPTFVSVTTYCFDIFIKESFLPLLNQIKIIMADEEEQESQHLLAQLVEKHQANLLVTTPSKMKMFMMDESNCSYMRHFTTIILGGEVFPGSLYEQMRRNTDARIFNMCGPTEATVLIVTHEVTDSSYIPLGKPVPNNQIYVMDQGELCGVGLPGELCIVGENLGRGYMKRPDLTAEKFVPNPFGPGKLYHAGDLVRWLPNGDLEYLGRIDEQVKIRGLRVELGEIESVLRRQDNISNAAVVVKPDHTEESAIHAYLVSQKALDLSTLREALRQELPDFMVPPYMMQLEDIPVTPTGKVDKRRLPQIEISNEREYVAPNNEIEQSLVDVFEDVLAVSPIGITDSFFELGGDSIKAIRAVSKMREKGYEVSVKDIMQLYTVQSISLRISMTAPTISYDQLELSGPAAMTPVQKHFFKTAHSQPEHFNQSLMLMAAVRLDQETLRTALEAVITHHDQLRSVYRNGEQIILRAEESGLIELHIVDWKNETSVADKIKDENTRVQASMDLEQGPLVKAVLYQLKEEDHLFISIHHLVVDAVSWQVVLEDLATSYQLLLRNEAVQLPEKTASFDQWAKTLEQYGQSKELQKEVVFWQQLSDEINGLASTDHSIESKTGIYDEASTALEQETTEALLYHAGKAYGTEINDLLLTALSRSAAKLLGRDKLSIQLESHGRENLKEFPAIDRTVGWFTSLYPLLLTNYSEMEKTIIQTKEALYKVPNNGLGYGVIKYNSERMLPKITTDIAFNYLGNNSNQPEELLQPSIYSTGNAIAADNKMDQALTVNCSIIDKQLKTTIIYDSTEYSAAQIKQFYEAFNESLRDLTRHCLAQEERVLTASDYQLDMPLEEFQQVQKLVPLEKTDSVYPLSPMQSGILYHKLKNDRSGEYFMQQILRLSVPADNETLIQSFKLLKYKYPVLRTKIVFKDLITPVQVVLNDLDLEAEVVEQTKGTSADFIAADVERGFDFDNDSLIRLTILRSPNETLLIWSAHHIILDGWCFPILFKDFMENYQALTEGQRFETIAERAKEEERGLPNYQEYIQWQREQDREEALTYWRELLVDYSEAAEILPMLGRREETQEQVADAQLTLTEEEGRGLQELSVKNQLTMSSILETAWGLTLQRLNHTKDAVFGKVVSGRNVPLTDIEKAVGLFINTVPVRVNGEEERSVLNLLKEVQQQSIESSSYDHLSLAEVQQQSSLGSDLFKTLFIFENYYIDEEVRQSVEQGTAFETHAVREQTNYPITLKAFMAEQLTIEVLYDPTIYTNEEIQLVLKRMKQILQGILKEPELSIRQLSLLDEEEAKLVSVDFNDTQTPSGKGKTVVELFEIEAANVPDKVALVFKDQEITYAMLNQRANQLAVKLRSMGLQPDDRVALFTARSVELLVAMLGVIKAGGAYVPIDPSYPEDRIRYMLEDSEPKAILTAYRELPVSTTIPIIELHKNEELTQLPTDNLTTVNSPTDLFCCLYTSGTTGKPKGAMLEHRNIVNYCTGKMAFGDSFFNHEEPTFVSVTTYCFDVFIKESFLPLLNQIKIVLADEEQQESQDLLAQLVEKTNANLLVTTPSKMKMFMMDDENCQYMRHFTTIILGGEVFPASLFEQMRRHTNARIFNMCGPTEATVLIVTHEITDSSYIALGKPVPNNQIYVMNDGQLCGVGVPGELCITGENLGRGYMKRPDLTAEKFVPNPFGAGQLYHAGDLVRWLPNGDLEYMGRIDEQVKIRGLRVELGEIESVLRKQTQISNAAVVVKPDHTGESAIHAYMVSQEELVFPQLREALREELPDYMVPPYMMQLEQIPVTATGKVDKRSLPEIELKTDRQYEAPQGMNEEMLAGMFETVLGIAQVSRSDDFFELGGDSIKAISILSMLTKKRIKLSVRDIFQYRTIKELGSKIAELQKIKTAVEEELTEIEPNEQGQAAPSIEQQMEQLLTEIKGYSGEILSGKAMMTNELSASQKALYKMDVLGSFGRIHVEKPWNKEEFSNVWNTLLKEQQILRSQIDPKKLEITVFDWAQIGTIPFIDLSIYPSENRSEYLKGIEEQVECYSKPEYELQDDIAHHMLVVKQSRQTYEVLLPVSHLIFDGFSSEVLNARFHELLAMKQPKIAAIPQYESYTDLLNQGPVATSEPELIDALELRTFDQALTSYHAAKAAKEYTWITYHHDMQEVDLAEDEGFKLAERLYLTALQHAFPDIDVPLLMIQIGRSYGQQQFTEQIGSFIDLLPITFTTRQNQTLTEKSRAIMSYMSMHRVHLLSLMENQELQKMYPNAADIVGKINLTNLPAQIVNFLMMFDQENSLFDERQLLEENEAVGTSNSRKVANILHTKERIVLTNLECERGTEKELLRKLDKELENYIRSLRNK</sequence>
<reference evidence="8 9" key="1">
    <citation type="submission" date="2020-12" db="EMBL/GenBank/DDBJ databases">
        <title>Vagococcus allomyrinae sp. nov. and Enterococcus lavae sp. nov., isolated from the larvae of Allomyrina dichotoma.</title>
        <authorList>
            <person name="Lee S.D."/>
        </authorList>
    </citation>
    <scope>NUCLEOTIDE SEQUENCE [LARGE SCALE GENOMIC DNA]</scope>
    <source>
        <strain evidence="8 9">BWM-S5</strain>
    </source>
</reference>
<proteinExistence type="predicted"/>
<gene>
    <name evidence="8" type="ORF">I6N96_05685</name>
</gene>
<dbReference type="InterPro" id="IPR000873">
    <property type="entry name" value="AMP-dep_synth/lig_dom"/>
</dbReference>
<dbReference type="Gene3D" id="3.30.559.30">
    <property type="entry name" value="Nonribosomal peptide synthetase, condensation domain"/>
    <property type="match status" value="5"/>
</dbReference>
<dbReference type="InterPro" id="IPR010060">
    <property type="entry name" value="NRPS_synth"/>
</dbReference>
<dbReference type="PROSITE" id="PS00012">
    <property type="entry name" value="PHOSPHOPANTETHEINE"/>
    <property type="match status" value="2"/>
</dbReference>
<dbReference type="EMBL" id="JAEDXU010000002">
    <property type="protein sequence ID" value="MBP1045763.1"/>
    <property type="molecule type" value="Genomic_DNA"/>
</dbReference>
<dbReference type="PROSITE" id="PS50075">
    <property type="entry name" value="CARRIER"/>
    <property type="match status" value="3"/>
</dbReference>
<dbReference type="InterPro" id="IPR045851">
    <property type="entry name" value="AMP-bd_C_sf"/>
</dbReference>
<dbReference type="Gene3D" id="3.30.559.10">
    <property type="entry name" value="Chloramphenicol acetyltransferase-like domain"/>
    <property type="match status" value="5"/>
</dbReference>
<comment type="cofactor">
    <cofactor evidence="1">
        <name>pantetheine 4'-phosphate</name>
        <dbReference type="ChEBI" id="CHEBI:47942"/>
    </cofactor>
</comment>
<keyword evidence="4" id="KW-0677">Repeat</keyword>
<dbReference type="SMART" id="SM00823">
    <property type="entry name" value="PKS_PP"/>
    <property type="match status" value="2"/>
</dbReference>
<evidence type="ECO:0000256" key="6">
    <source>
        <dbReference type="SAM" id="Coils"/>
    </source>
</evidence>
<evidence type="ECO:0000313" key="9">
    <source>
        <dbReference type="Proteomes" id="UP000673375"/>
    </source>
</evidence>
<dbReference type="InterPro" id="IPR006162">
    <property type="entry name" value="Ppantetheine_attach_site"/>
</dbReference>
<evidence type="ECO:0000256" key="2">
    <source>
        <dbReference type="ARBA" id="ARBA00022450"/>
    </source>
</evidence>
<dbReference type="PANTHER" id="PTHR45527">
    <property type="entry name" value="NONRIBOSOMAL PEPTIDE SYNTHETASE"/>
    <property type="match status" value="1"/>
</dbReference>
<dbReference type="SUPFAM" id="SSF56801">
    <property type="entry name" value="Acetyl-CoA synthetase-like"/>
    <property type="match status" value="3"/>
</dbReference>
<evidence type="ECO:0000256" key="4">
    <source>
        <dbReference type="ARBA" id="ARBA00022737"/>
    </source>
</evidence>
<name>A0ABS4CH41_9ENTE</name>
<dbReference type="InterPro" id="IPR036736">
    <property type="entry name" value="ACP-like_sf"/>
</dbReference>
<evidence type="ECO:0000313" key="8">
    <source>
        <dbReference type="EMBL" id="MBP1045763.1"/>
    </source>
</evidence>
<dbReference type="CDD" id="cd19534">
    <property type="entry name" value="E_NRPS"/>
    <property type="match status" value="1"/>
</dbReference>
<keyword evidence="5" id="KW-0045">Antibiotic biosynthesis</keyword>
<protein>
    <submittedName>
        <fullName evidence="8">Amino acid adenylation domain-containing protein</fullName>
    </submittedName>
</protein>
<dbReference type="InterPro" id="IPR001242">
    <property type="entry name" value="Condensation_dom"/>
</dbReference>
<dbReference type="Pfam" id="PF13193">
    <property type="entry name" value="AMP-binding_C"/>
    <property type="match status" value="3"/>
</dbReference>
<dbReference type="Gene3D" id="3.40.50.980">
    <property type="match status" value="6"/>
</dbReference>
<dbReference type="Pfam" id="PF00668">
    <property type="entry name" value="Condensation"/>
    <property type="match status" value="4"/>
</dbReference>
<evidence type="ECO:0000256" key="5">
    <source>
        <dbReference type="ARBA" id="ARBA00023194"/>
    </source>
</evidence>
<dbReference type="InterPro" id="IPR020806">
    <property type="entry name" value="PKS_PP-bd"/>
</dbReference>
<dbReference type="InterPro" id="IPR010071">
    <property type="entry name" value="AA_adenyl_dom"/>
</dbReference>
<comment type="caution">
    <text evidence="8">The sequence shown here is derived from an EMBL/GenBank/DDBJ whole genome shotgun (WGS) entry which is preliminary data.</text>
</comment>
<dbReference type="Proteomes" id="UP000673375">
    <property type="component" value="Unassembled WGS sequence"/>
</dbReference>
<keyword evidence="6" id="KW-0175">Coiled coil</keyword>
<accession>A0ABS4CH41</accession>
<dbReference type="NCBIfam" id="TIGR01733">
    <property type="entry name" value="AA-adenyl-dom"/>
    <property type="match status" value="3"/>
</dbReference>
<keyword evidence="9" id="KW-1185">Reference proteome</keyword>
<dbReference type="Gene3D" id="3.30.300.30">
    <property type="match status" value="3"/>
</dbReference>
<dbReference type="CDD" id="cd19531">
    <property type="entry name" value="LCL_NRPS-like"/>
    <property type="match status" value="1"/>
</dbReference>
<evidence type="ECO:0000256" key="1">
    <source>
        <dbReference type="ARBA" id="ARBA00001957"/>
    </source>
</evidence>
<dbReference type="PANTHER" id="PTHR45527:SF1">
    <property type="entry name" value="FATTY ACID SYNTHASE"/>
    <property type="match status" value="1"/>
</dbReference>
<dbReference type="InterPro" id="IPR025110">
    <property type="entry name" value="AMP-bd_C"/>
</dbReference>
<dbReference type="Gene3D" id="1.10.1200.10">
    <property type="entry name" value="ACP-like"/>
    <property type="match status" value="3"/>
</dbReference>
<dbReference type="Pfam" id="PF00501">
    <property type="entry name" value="AMP-binding"/>
    <property type="match status" value="3"/>
</dbReference>
<keyword evidence="2" id="KW-0596">Phosphopantetheine</keyword>
<organism evidence="8 9">
    <name type="scientific">Enterococcus larvae</name>
    <dbReference type="NCBI Taxonomy" id="2794352"/>
    <lineage>
        <taxon>Bacteria</taxon>
        <taxon>Bacillati</taxon>
        <taxon>Bacillota</taxon>
        <taxon>Bacilli</taxon>
        <taxon>Lactobacillales</taxon>
        <taxon>Enterococcaceae</taxon>
        <taxon>Enterococcus</taxon>
    </lineage>
</organism>
<dbReference type="RefSeq" id="WP_209556549.1">
    <property type="nucleotide sequence ID" value="NZ_JAEDXU010000002.1"/>
</dbReference>
<dbReference type="Pfam" id="PF00550">
    <property type="entry name" value="PP-binding"/>
    <property type="match status" value="3"/>
</dbReference>